<dbReference type="InterPro" id="IPR050099">
    <property type="entry name" value="SIS_GmhA/DiaA_subfam"/>
</dbReference>
<comment type="caution">
    <text evidence="2">The sequence shown here is derived from an EMBL/GenBank/DDBJ whole genome shotgun (WGS) entry which is preliminary data.</text>
</comment>
<sequence>MSIESIQRQFNESVAAKLEAVDTLAPAVCAAIDTMFSALIDNRKVLACGNGGSAMLAQYFAAQLVNRYERDRPALAGLALTSDGAVLTAISNDVDFTQIFAKQVQAFGHAGDILLAISTSGDAANVVAAIQAAHEREMIVIALTGKDGGRMTEALSDTDVHIGVPHERATRIHEVHLLTIHCLCDGIDTMLLGEN</sequence>
<name>A0ABT3ZTB4_9BURK</name>
<dbReference type="PROSITE" id="PS51464">
    <property type="entry name" value="SIS"/>
    <property type="match status" value="1"/>
</dbReference>
<dbReference type="Proteomes" id="UP001082899">
    <property type="component" value="Unassembled WGS sequence"/>
</dbReference>
<dbReference type="PANTHER" id="PTHR30390:SF6">
    <property type="entry name" value="DNAA INITIATOR-ASSOCIATING PROTEIN DIAA"/>
    <property type="match status" value="1"/>
</dbReference>
<keyword evidence="2" id="KW-0413">Isomerase</keyword>
<dbReference type="Pfam" id="PF13580">
    <property type="entry name" value="SIS_2"/>
    <property type="match status" value="1"/>
</dbReference>
<dbReference type="RefSeq" id="WP_267849637.1">
    <property type="nucleotide sequence ID" value="NZ_JAPMXC010000011.1"/>
</dbReference>
<dbReference type="Gene3D" id="3.40.50.10490">
    <property type="entry name" value="Glucose-6-phosphate isomerase like protein, domain 1"/>
    <property type="match status" value="1"/>
</dbReference>
<keyword evidence="3" id="KW-1185">Reference proteome</keyword>
<feature type="domain" description="SIS" evidence="1">
    <location>
        <begin position="35"/>
        <end position="195"/>
    </location>
</feature>
<dbReference type="PANTHER" id="PTHR30390">
    <property type="entry name" value="SEDOHEPTULOSE 7-PHOSPHATE ISOMERASE / DNAA INITIATOR-ASSOCIATING FACTOR FOR REPLICATION INITIATION"/>
    <property type="match status" value="1"/>
</dbReference>
<protein>
    <submittedName>
        <fullName evidence="2">Phosphoheptose isomerase</fullName>
    </submittedName>
</protein>
<evidence type="ECO:0000313" key="3">
    <source>
        <dbReference type="Proteomes" id="UP001082899"/>
    </source>
</evidence>
<accession>A0ABT3ZTB4</accession>
<dbReference type="CDD" id="cd05006">
    <property type="entry name" value="SIS_GmhA"/>
    <property type="match status" value="1"/>
</dbReference>
<gene>
    <name evidence="2" type="ORF">OVY01_21450</name>
</gene>
<dbReference type="InterPro" id="IPR001347">
    <property type="entry name" value="SIS_dom"/>
</dbReference>
<dbReference type="GO" id="GO:0016853">
    <property type="term" value="F:isomerase activity"/>
    <property type="evidence" value="ECO:0007669"/>
    <property type="project" value="UniProtKB-KW"/>
</dbReference>
<reference evidence="2" key="1">
    <citation type="submission" date="2022-11" db="EMBL/GenBank/DDBJ databases">
        <title>Robbsia betulipollinis sp. nov., isolated from pollen of birch (Betula pendula).</title>
        <authorList>
            <person name="Shi H."/>
            <person name="Ambika Manirajan B."/>
            <person name="Ratering S."/>
            <person name="Geissler-Plaum R."/>
            <person name="Schnell S."/>
        </authorList>
    </citation>
    <scope>NUCLEOTIDE SEQUENCE</scope>
    <source>
        <strain evidence="2">Bb-Pol-6</strain>
    </source>
</reference>
<dbReference type="SUPFAM" id="SSF53697">
    <property type="entry name" value="SIS domain"/>
    <property type="match status" value="1"/>
</dbReference>
<evidence type="ECO:0000313" key="2">
    <source>
        <dbReference type="EMBL" id="MCY0389712.1"/>
    </source>
</evidence>
<evidence type="ECO:0000259" key="1">
    <source>
        <dbReference type="PROSITE" id="PS51464"/>
    </source>
</evidence>
<dbReference type="EMBL" id="JAPMXC010000011">
    <property type="protein sequence ID" value="MCY0389712.1"/>
    <property type="molecule type" value="Genomic_DNA"/>
</dbReference>
<dbReference type="InterPro" id="IPR046348">
    <property type="entry name" value="SIS_dom_sf"/>
</dbReference>
<organism evidence="2 3">
    <name type="scientific">Robbsia betulipollinis</name>
    <dbReference type="NCBI Taxonomy" id="2981849"/>
    <lineage>
        <taxon>Bacteria</taxon>
        <taxon>Pseudomonadati</taxon>
        <taxon>Pseudomonadota</taxon>
        <taxon>Betaproteobacteria</taxon>
        <taxon>Burkholderiales</taxon>
        <taxon>Burkholderiaceae</taxon>
        <taxon>Robbsia</taxon>
    </lineage>
</organism>
<dbReference type="InterPro" id="IPR035461">
    <property type="entry name" value="GmhA/DiaA"/>
</dbReference>
<proteinExistence type="predicted"/>
<dbReference type="NCBIfam" id="NF010546">
    <property type="entry name" value="PRK13936.1"/>
    <property type="match status" value="1"/>
</dbReference>